<evidence type="ECO:0000313" key="3">
    <source>
        <dbReference type="EMBL" id="KAF9448585.1"/>
    </source>
</evidence>
<evidence type="ECO:0000256" key="1">
    <source>
        <dbReference type="SAM" id="MobiDB-lite"/>
    </source>
</evidence>
<reference evidence="3" key="1">
    <citation type="submission" date="2020-11" db="EMBL/GenBank/DDBJ databases">
        <authorList>
            <consortium name="DOE Joint Genome Institute"/>
            <person name="Ahrendt S."/>
            <person name="Riley R."/>
            <person name="Andreopoulos W."/>
            <person name="Labutti K."/>
            <person name="Pangilinan J."/>
            <person name="Ruiz-Duenas F.J."/>
            <person name="Barrasa J.M."/>
            <person name="Sanchez-Garcia M."/>
            <person name="Camarero S."/>
            <person name="Miyauchi S."/>
            <person name="Serrano A."/>
            <person name="Linde D."/>
            <person name="Babiker R."/>
            <person name="Drula E."/>
            <person name="Ayuso-Fernandez I."/>
            <person name="Pacheco R."/>
            <person name="Padilla G."/>
            <person name="Ferreira P."/>
            <person name="Barriuso J."/>
            <person name="Kellner H."/>
            <person name="Castanera R."/>
            <person name="Alfaro M."/>
            <person name="Ramirez L."/>
            <person name="Pisabarro A.G."/>
            <person name="Kuo A."/>
            <person name="Tritt A."/>
            <person name="Lipzen A."/>
            <person name="He G."/>
            <person name="Yan M."/>
            <person name="Ng V."/>
            <person name="Cullen D."/>
            <person name="Martin F."/>
            <person name="Rosso M.-N."/>
            <person name="Henrissat B."/>
            <person name="Hibbett D."/>
            <person name="Martinez A.T."/>
            <person name="Grigoriev I.V."/>
        </authorList>
    </citation>
    <scope>NUCLEOTIDE SEQUENCE</scope>
    <source>
        <strain evidence="3">MF-IS2</strain>
    </source>
</reference>
<dbReference type="PROSITE" id="PS50181">
    <property type="entry name" value="FBOX"/>
    <property type="match status" value="1"/>
</dbReference>
<dbReference type="SUPFAM" id="SSF81383">
    <property type="entry name" value="F-box domain"/>
    <property type="match status" value="1"/>
</dbReference>
<comment type="caution">
    <text evidence="3">The sequence shown here is derived from an EMBL/GenBank/DDBJ whole genome shotgun (WGS) entry which is preliminary data.</text>
</comment>
<name>A0A9P6C4B8_9AGAR</name>
<dbReference type="InterPro" id="IPR001810">
    <property type="entry name" value="F-box_dom"/>
</dbReference>
<dbReference type="AlphaFoldDB" id="A0A9P6C4B8"/>
<proteinExistence type="predicted"/>
<dbReference type="SMART" id="SM00256">
    <property type="entry name" value="FBOX"/>
    <property type="match status" value="1"/>
</dbReference>
<dbReference type="CDD" id="cd09917">
    <property type="entry name" value="F-box_SF"/>
    <property type="match status" value="1"/>
</dbReference>
<feature type="compositionally biased region" description="Polar residues" evidence="1">
    <location>
        <begin position="580"/>
        <end position="596"/>
    </location>
</feature>
<evidence type="ECO:0000259" key="2">
    <source>
        <dbReference type="PROSITE" id="PS50181"/>
    </source>
</evidence>
<dbReference type="Proteomes" id="UP000807342">
    <property type="component" value="Unassembled WGS sequence"/>
</dbReference>
<gene>
    <name evidence="3" type="ORF">P691DRAFT_800519</name>
</gene>
<dbReference type="Pfam" id="PF00646">
    <property type="entry name" value="F-box"/>
    <property type="match status" value="1"/>
</dbReference>
<dbReference type="Gene3D" id="1.20.1280.50">
    <property type="match status" value="1"/>
</dbReference>
<evidence type="ECO:0000313" key="4">
    <source>
        <dbReference type="Proteomes" id="UP000807342"/>
    </source>
</evidence>
<dbReference type="EMBL" id="MU151156">
    <property type="protein sequence ID" value="KAF9448585.1"/>
    <property type="molecule type" value="Genomic_DNA"/>
</dbReference>
<dbReference type="OrthoDB" id="2751409at2759"/>
<organism evidence="3 4">
    <name type="scientific">Macrolepiota fuliginosa MF-IS2</name>
    <dbReference type="NCBI Taxonomy" id="1400762"/>
    <lineage>
        <taxon>Eukaryota</taxon>
        <taxon>Fungi</taxon>
        <taxon>Dikarya</taxon>
        <taxon>Basidiomycota</taxon>
        <taxon>Agaricomycotina</taxon>
        <taxon>Agaricomycetes</taxon>
        <taxon>Agaricomycetidae</taxon>
        <taxon>Agaricales</taxon>
        <taxon>Agaricineae</taxon>
        <taxon>Agaricaceae</taxon>
        <taxon>Macrolepiota</taxon>
    </lineage>
</organism>
<dbReference type="InterPro" id="IPR036047">
    <property type="entry name" value="F-box-like_dom_sf"/>
</dbReference>
<accession>A0A9P6C4B8</accession>
<feature type="domain" description="F-box" evidence="2">
    <location>
        <begin position="95"/>
        <end position="144"/>
    </location>
</feature>
<protein>
    <recommendedName>
        <fullName evidence="2">F-box domain-containing protein</fullName>
    </recommendedName>
</protein>
<feature type="region of interest" description="Disordered" evidence="1">
    <location>
        <begin position="564"/>
        <end position="611"/>
    </location>
</feature>
<sequence>MSEQQATSSPNRFYSFFRGEIPESPVAESSNVALGDQAPFMMGSREMAAFMATMSPEQQEAFEVRVAQHRGALRLEERRNARKMAERAASLGPKNLTRLDLPPEILTRIFLHLPFTSVVVCTRVNHLFRSVISSSTELQYYIHLGTSGLVDNPHYDLTVPERLTRLLAREHRWEKLEFDFDRNIDVPVVAPYRRRGLSGGFLAMLYQDGTLRELQIPNEADQDVKWREAHPEQNPIISGKRVYEHDLCILTTARRRNVLTNAAIHEVCIRLNRSSTGQPHSDAHGVISFETHGEFGQPWAAAECIGDNLVLILRDNLSGYTPDDEVYVFEWKTGKLKMRLGAPSNSYSLSLFLTEHIFILPNAATGELEYWRIPQHLSESTPERPFFILSLPRLCSHSVFHRIYCRAEPHPGPQGVSKPFYTDPHHAIIIFKITIYPTGTPQTVSDFVFFVHRSSLVEILETFSASISSDERPKPLPYDDWGPSVCRWFNDSVDGYRIGNITAVVGQKFVTSAKSGPAPLILRNFNQIDVAKALATERRISAVGTRDQTSQEPDQNGGCIIGELSGGENTMGSTGKGKEVSSQTHGASALKISSNPPAEGTDPSLSEPQLPAKGIVRSRDTLHDPTGCFENTVYSSLPYTVCSSQGEYNFSDILLSEESILGLCAVGGWNYVKEVRVLHCG</sequence>
<keyword evidence="4" id="KW-1185">Reference proteome</keyword>